<dbReference type="RefSeq" id="WP_137247094.1">
    <property type="nucleotide sequence ID" value="NZ_SZQA01000009.1"/>
</dbReference>
<protein>
    <submittedName>
        <fullName evidence="3">Maleylpyruvate isomerase family mycothiol-dependent enzyme</fullName>
    </submittedName>
</protein>
<feature type="domain" description="MDMPI C-terminal" evidence="1">
    <location>
        <begin position="142"/>
        <end position="227"/>
    </location>
</feature>
<comment type="caution">
    <text evidence="3">The sequence shown here is derived from an EMBL/GenBank/DDBJ whole genome shotgun (WGS) entry which is preliminary data.</text>
</comment>
<dbReference type="SUPFAM" id="SSF109854">
    <property type="entry name" value="DinB/YfiT-like putative metalloenzymes"/>
    <property type="match status" value="1"/>
</dbReference>
<dbReference type="Pfam" id="PF11716">
    <property type="entry name" value="MDMPI_N"/>
    <property type="match status" value="1"/>
</dbReference>
<dbReference type="InterPro" id="IPR034660">
    <property type="entry name" value="DinB/YfiT-like"/>
</dbReference>
<dbReference type="PANTHER" id="PTHR40758">
    <property type="entry name" value="CONSERVED PROTEIN"/>
    <property type="match status" value="1"/>
</dbReference>
<dbReference type="OrthoDB" id="3671213at2"/>
<dbReference type="NCBIfam" id="TIGR03083">
    <property type="entry name" value="maleylpyruvate isomerase family mycothiol-dependent enzyme"/>
    <property type="match status" value="1"/>
</dbReference>
<dbReference type="GO" id="GO:0016853">
    <property type="term" value="F:isomerase activity"/>
    <property type="evidence" value="ECO:0007669"/>
    <property type="project" value="UniProtKB-KW"/>
</dbReference>
<gene>
    <name evidence="3" type="ORF">FDA94_11725</name>
</gene>
<dbReference type="Gene3D" id="1.20.120.450">
    <property type="entry name" value="dinb family like domain"/>
    <property type="match status" value="1"/>
</dbReference>
<dbReference type="GO" id="GO:0005886">
    <property type="term" value="C:plasma membrane"/>
    <property type="evidence" value="ECO:0007669"/>
    <property type="project" value="TreeGrafter"/>
</dbReference>
<keyword evidence="3" id="KW-0670">Pyruvate</keyword>
<name>A0A4U3MHD4_9ACTN</name>
<dbReference type="EMBL" id="SZQA01000009">
    <property type="protein sequence ID" value="TKK88755.1"/>
    <property type="molecule type" value="Genomic_DNA"/>
</dbReference>
<keyword evidence="3" id="KW-0413">Isomerase</keyword>
<keyword evidence="4" id="KW-1185">Reference proteome</keyword>
<evidence type="ECO:0000313" key="3">
    <source>
        <dbReference type="EMBL" id="TKK88755.1"/>
    </source>
</evidence>
<dbReference type="Pfam" id="PF07398">
    <property type="entry name" value="MDMPI_C"/>
    <property type="match status" value="1"/>
</dbReference>
<evidence type="ECO:0000313" key="4">
    <source>
        <dbReference type="Proteomes" id="UP000308705"/>
    </source>
</evidence>
<dbReference type="InterPro" id="IPR024344">
    <property type="entry name" value="MDMPI_metal-binding"/>
</dbReference>
<feature type="domain" description="Mycothiol-dependent maleylpyruvate isomerase metal-binding" evidence="2">
    <location>
        <begin position="6"/>
        <end position="130"/>
    </location>
</feature>
<proteinExistence type="predicted"/>
<evidence type="ECO:0000259" key="1">
    <source>
        <dbReference type="Pfam" id="PF07398"/>
    </source>
</evidence>
<dbReference type="InterPro" id="IPR010872">
    <property type="entry name" value="MDMPI_C-term_domain"/>
</dbReference>
<accession>A0A4U3MHD4</accession>
<evidence type="ECO:0000259" key="2">
    <source>
        <dbReference type="Pfam" id="PF11716"/>
    </source>
</evidence>
<dbReference type="PANTHER" id="PTHR40758:SF1">
    <property type="entry name" value="CONSERVED PROTEIN"/>
    <property type="match status" value="1"/>
</dbReference>
<dbReference type="AlphaFoldDB" id="A0A4U3MHD4"/>
<sequence length="238" mass="26675">MDHMTALIDQNARFADLLADADETTEVPTCPGWTLKQLFRHVGRGDRWSAQIISDRVGEYLDPREVRDGKPPADLEGALAWFAEGPRILQSAVDAIGPDTYVWTFSGPRPAEWWVRRRLHEATMHRADAAFALGLPYDLAPELAADGIEEWIDTVASTRPTLDPGVTVHLHTTDVPGEWMLRGEEDRVVWGLGHGKGDLAVRGPATDLFLALLNRREGDLEIFGDKGIWTSWRERARF</sequence>
<dbReference type="Proteomes" id="UP000308705">
    <property type="component" value="Unassembled WGS sequence"/>
</dbReference>
<organism evidence="3 4">
    <name type="scientific">Herbidospora galbida</name>
    <dbReference type="NCBI Taxonomy" id="2575442"/>
    <lineage>
        <taxon>Bacteria</taxon>
        <taxon>Bacillati</taxon>
        <taxon>Actinomycetota</taxon>
        <taxon>Actinomycetes</taxon>
        <taxon>Streptosporangiales</taxon>
        <taxon>Streptosporangiaceae</taxon>
        <taxon>Herbidospora</taxon>
    </lineage>
</organism>
<reference evidence="3 4" key="1">
    <citation type="submission" date="2019-04" db="EMBL/GenBank/DDBJ databases">
        <title>Herbidospora sp. NEAU-GS14.nov., a novel actinomycete isolated from soil.</title>
        <authorList>
            <person name="Han L."/>
        </authorList>
    </citation>
    <scope>NUCLEOTIDE SEQUENCE [LARGE SCALE GENOMIC DNA]</scope>
    <source>
        <strain evidence="3 4">NEAU-GS14</strain>
    </source>
</reference>
<dbReference type="InterPro" id="IPR017517">
    <property type="entry name" value="Maleyloyr_isom"/>
</dbReference>
<dbReference type="GO" id="GO:0046872">
    <property type="term" value="F:metal ion binding"/>
    <property type="evidence" value="ECO:0007669"/>
    <property type="project" value="InterPro"/>
</dbReference>